<dbReference type="InterPro" id="IPR058748">
    <property type="entry name" value="PglY_5th"/>
</dbReference>
<dbReference type="EMBL" id="AOSG01000018">
    <property type="protein sequence ID" value="EOR72258.1"/>
    <property type="molecule type" value="Genomic_DNA"/>
</dbReference>
<evidence type="ECO:0000313" key="4">
    <source>
        <dbReference type="EMBL" id="EOR72258.1"/>
    </source>
</evidence>
<feature type="domain" description="ATPase PglY C-terminal" evidence="3">
    <location>
        <begin position="1015"/>
        <end position="1190"/>
    </location>
</feature>
<dbReference type="Proteomes" id="UP000014184">
    <property type="component" value="Unassembled WGS sequence"/>
</dbReference>
<proteinExistence type="predicted"/>
<evidence type="ECO:0000256" key="1">
    <source>
        <dbReference type="SAM" id="MobiDB-lite"/>
    </source>
</evidence>
<feature type="domain" description="ATPase PglY 5th" evidence="2">
    <location>
        <begin position="870"/>
        <end position="971"/>
    </location>
</feature>
<evidence type="ECO:0000313" key="5">
    <source>
        <dbReference type="Proteomes" id="UP000014184"/>
    </source>
</evidence>
<comment type="caution">
    <text evidence="4">The sequence shown here is derived from an EMBL/GenBank/DDBJ whole genome shotgun (WGS) entry which is preliminary data.</text>
</comment>
<dbReference type="InterPro" id="IPR058747">
    <property type="entry name" value="PglY_C"/>
</dbReference>
<dbReference type="AlphaFoldDB" id="A0A9P2WS37"/>
<accession>A0A9P2WS37</accession>
<dbReference type="RefSeq" id="WP_016188301.1">
    <property type="nucleotide sequence ID" value="NZ_AOSG01000018.1"/>
</dbReference>
<feature type="region of interest" description="Disordered" evidence="1">
    <location>
        <begin position="1188"/>
        <end position="1231"/>
    </location>
</feature>
<gene>
    <name evidence="4" type="ORF">TM51_03902</name>
</gene>
<sequence>MTTSPPAASGKRFIGDLIEIPEAIHDGDLVFKVSEGTGGVDEEKQAQAIRDYVVTPQLARNFDEALTTIKGALAKGQSRATYLNGSFGSGKSHFMAVLHAILRHDPVARGLPRMPDILAKHDDWLAGKKFLLVASHLVDAESIEAAILGGYVRTVRRLHPDASVPPVYRADGLLADARELRARLGDEKFIADLPNPRGATASSGWGNTPWAAHSWTSEKLDEAFNVPAGTTDPEQARLRNNLISALLGSHFKRYADVVHGKGEAFVTLDEGLSLISRHAKEELGYDAVVLLLDELILRFTRFLGGDEARINAEAQKMSKLVESSESYRPAPIISFVPRQRDLRDLVGTNVTGATGGLFDTLKYWDGRFGHIKLDDSNLSEVVRHRLLRPKNSEAAAEISAAFERMVNTRPEVRDTLLDSSGGEADTWDDFRALYPFSPALLHVMVDLSAALQRQRSALKLMQQLLIDHRTTLPVGQLVPLGAILDVLVAGEDKPFHDRLSVEYEKIRNFYRDKVRPWLLSRHKLTEETAANLDVRNPFRAEDLLVKTMLLAALVPNVPALKEITVSRMIALNHGIIPARRTGQDIARTAAFFRELSAQFGEVRVGPGDNPTISLNLLRVDTESLMRSSYHAASDQAMRRLFKRLLWEELGLEPDATRTHILWRGTLRTVELDFGNVRSEDSLMRQRFEPEDPAAIRIVIDYPFDEGTHSPAEDRQRVQVLREEFDNPPATLVWLPHFLSESRQQDARRLLMMEYLLQDGVIEEKAPDWSSDDRREAYNQIDNQATQLRERLRGLLRSLYGATEPDDTEVGERVTQHVEAFLPNVDIAIEAGSQLRDALQRLAGKLLDHLYPEHPDFTATSGARREVRRSDLNAVLHAVEKAKADRLQRYEPENKNEIQALRRVAQPLNLATVSEVFVLRDTWLTALDDAARTEYADITDIKVRDLKKWIRERGDGKGLPDDIVDLLVLVYAIQSDRAWIRAGRRYTQVAIGSLEGDIVLRRQPLPSEEDFAIANQRAKLLFGLEPQPVRNARAVQRLAEQLKEKSVDWFAATESLLSQLQRHTEMLELDEEAPRLRTANITYDLLGQIRGQTEDSTLITALARADLPGDAAVYKVSMETAANVAAALDGAHWKFLRTLEKIAKGAGEHAPEARRLLQELRTVARHNEQQKKLATALDQITGEAIALIEKSVDPSTPGGEKKDDFSGPRPVTPPPPPSYTNAETTIRVSPGEDPAAAVANLRSRLNIPEDTELEIIVRVVRR</sequence>
<name>A0A9P2WS37_THEFU</name>
<evidence type="ECO:0000259" key="3">
    <source>
        <dbReference type="Pfam" id="PF26382"/>
    </source>
</evidence>
<dbReference type="Pfam" id="PF26382">
    <property type="entry name" value="BREX_PglY_6th"/>
    <property type="match status" value="1"/>
</dbReference>
<organism evidence="4 5">
    <name type="scientific">Thermobifida fusca TM51</name>
    <dbReference type="NCBI Taxonomy" id="1169414"/>
    <lineage>
        <taxon>Bacteria</taxon>
        <taxon>Bacillati</taxon>
        <taxon>Actinomycetota</taxon>
        <taxon>Actinomycetes</taxon>
        <taxon>Streptosporangiales</taxon>
        <taxon>Nocardiopsidaceae</taxon>
        <taxon>Thermobifida</taxon>
    </lineage>
</organism>
<dbReference type="Pfam" id="PF26381">
    <property type="entry name" value="BREX_PglY_5th"/>
    <property type="match status" value="1"/>
</dbReference>
<reference evidence="4 5" key="1">
    <citation type="journal article" date="2013" name="Genome Announc.">
        <title>Draft Genome Sequence of the Lignocellulose Decomposer Thermobifida fusca Strain TM51.</title>
        <authorList>
            <person name="Toth A."/>
            <person name="Barna T."/>
            <person name="Nagy I."/>
            <person name="Horvath B."/>
            <person name="Nagy I."/>
            <person name="Tancsics A."/>
            <person name="Kriszt B."/>
            <person name="Baka E."/>
            <person name="Fekete C."/>
            <person name="Kukolya J."/>
        </authorList>
    </citation>
    <scope>NUCLEOTIDE SEQUENCE [LARGE SCALE GENOMIC DNA]</scope>
    <source>
        <strain evidence="4 5">TM51</strain>
    </source>
</reference>
<protein>
    <submittedName>
        <fullName evidence="4">Bacteriophage resistance gene pglY protein</fullName>
    </submittedName>
</protein>
<keyword evidence="5" id="KW-1185">Reference proteome</keyword>
<evidence type="ECO:0000259" key="2">
    <source>
        <dbReference type="Pfam" id="PF26381"/>
    </source>
</evidence>